<evidence type="ECO:0000256" key="2">
    <source>
        <dbReference type="ARBA" id="ARBA00022527"/>
    </source>
</evidence>
<dbReference type="RefSeq" id="WP_367990849.1">
    <property type="nucleotide sequence ID" value="NZ_JBFPJR010000001.1"/>
</dbReference>
<gene>
    <name evidence="10" type="ORF">AB3X52_00160</name>
</gene>
<dbReference type="GO" id="GO:0004674">
    <property type="term" value="F:protein serine/threonine kinase activity"/>
    <property type="evidence" value="ECO:0007669"/>
    <property type="project" value="UniProtKB-EC"/>
</dbReference>
<dbReference type="InterPro" id="IPR008271">
    <property type="entry name" value="Ser/Thr_kinase_AS"/>
</dbReference>
<dbReference type="Proteomes" id="UP001556631">
    <property type="component" value="Unassembled WGS sequence"/>
</dbReference>
<evidence type="ECO:0000313" key="10">
    <source>
        <dbReference type="EMBL" id="MEX0426015.1"/>
    </source>
</evidence>
<dbReference type="EMBL" id="JBFPJR010000001">
    <property type="protein sequence ID" value="MEX0426015.1"/>
    <property type="molecule type" value="Genomic_DNA"/>
</dbReference>
<evidence type="ECO:0000313" key="11">
    <source>
        <dbReference type="Proteomes" id="UP001556631"/>
    </source>
</evidence>
<evidence type="ECO:0000256" key="6">
    <source>
        <dbReference type="ARBA" id="ARBA00022840"/>
    </source>
</evidence>
<dbReference type="Gene3D" id="3.30.200.20">
    <property type="entry name" value="Phosphorylase Kinase, domain 1"/>
    <property type="match status" value="1"/>
</dbReference>
<keyword evidence="5 10" id="KW-0418">Kinase</keyword>
<dbReference type="CDD" id="cd14014">
    <property type="entry name" value="STKc_PknB_like"/>
    <property type="match status" value="1"/>
</dbReference>
<name>A0ABV3STU9_9ACTN</name>
<feature type="region of interest" description="Disordered" evidence="8">
    <location>
        <begin position="354"/>
        <end position="380"/>
    </location>
</feature>
<dbReference type="InterPro" id="IPR011009">
    <property type="entry name" value="Kinase-like_dom_sf"/>
</dbReference>
<organism evidence="10 11">
    <name type="scientific">Nocardioides eburneus</name>
    <dbReference type="NCBI Taxonomy" id="3231482"/>
    <lineage>
        <taxon>Bacteria</taxon>
        <taxon>Bacillati</taxon>
        <taxon>Actinomycetota</taxon>
        <taxon>Actinomycetes</taxon>
        <taxon>Propionibacteriales</taxon>
        <taxon>Nocardioidaceae</taxon>
        <taxon>Nocardioides</taxon>
    </lineage>
</organism>
<protein>
    <recommendedName>
        <fullName evidence="1">non-specific serine/threonine protein kinase</fullName>
        <ecNumber evidence="1">2.7.11.1</ecNumber>
    </recommendedName>
</protein>
<dbReference type="PANTHER" id="PTHR43289:SF6">
    <property type="entry name" value="SERINE_THREONINE-PROTEIN KINASE NEKL-3"/>
    <property type="match status" value="1"/>
</dbReference>
<dbReference type="SUPFAM" id="SSF56112">
    <property type="entry name" value="Protein kinase-like (PK-like)"/>
    <property type="match status" value="1"/>
</dbReference>
<feature type="compositionally biased region" description="Low complexity" evidence="8">
    <location>
        <begin position="297"/>
        <end position="319"/>
    </location>
</feature>
<sequence>MPHRLGRYAVQRRIGAGGFATVWLAYDEQLDSPVAVKVLADNWSADAQVRRRFVEEGRYLRRVESPHVVTVYDAGELDDGRPYLVMTYADQGTLADRLELSGLTPPQALQVVRQVADGLQALHDRDILHRDVKPANVLFRSTSSGRDIRAMLGDLGLGKALDMSSRLTIVAGTPSYVAPEQAQAEPLDPRADQYSLAALAYLLLTGRPAFDHASLRAAAAPGPVPALSTEERPFAASVEDVVRRGLAPQRDDRYASVTDFADALAAAMLESTGDAPAVTTAGDPWLAINNDLTLPGARPTASPAAAAPASVTPASPGATGLPHPRDPERLSAAREVDAREVDAGAGGVATRLVTSAADQEPGPAAGHAPAGGGRRGWTGRRGRRRLGVVAALAVVAAGAGYATYAATRPGPPGPRGVTVTDAEGLISVTVPASWAKVEATDGWAPPIHQPKTPDTYPAVSVGTSDVWNSATVDGRGVFASIIPGDRFPTHLPGHPRCTAATPSRSTTDAGQPVIGQLFTACPGGVVVEQFTQLDGSHLLWVQVHGDTATAAYDVLATVQAKPPTDGES</sequence>
<feature type="binding site" evidence="7">
    <location>
        <position position="37"/>
    </location>
    <ligand>
        <name>ATP</name>
        <dbReference type="ChEBI" id="CHEBI:30616"/>
    </ligand>
</feature>
<dbReference type="SMART" id="SM00220">
    <property type="entry name" value="S_TKc"/>
    <property type="match status" value="1"/>
</dbReference>
<dbReference type="PROSITE" id="PS00107">
    <property type="entry name" value="PROTEIN_KINASE_ATP"/>
    <property type="match status" value="1"/>
</dbReference>
<keyword evidence="4 7" id="KW-0547">Nucleotide-binding</keyword>
<evidence type="ECO:0000256" key="3">
    <source>
        <dbReference type="ARBA" id="ARBA00022679"/>
    </source>
</evidence>
<evidence type="ECO:0000256" key="5">
    <source>
        <dbReference type="ARBA" id="ARBA00022777"/>
    </source>
</evidence>
<dbReference type="PROSITE" id="PS00108">
    <property type="entry name" value="PROTEIN_KINASE_ST"/>
    <property type="match status" value="1"/>
</dbReference>
<dbReference type="PROSITE" id="PS50011">
    <property type="entry name" value="PROTEIN_KINASE_DOM"/>
    <property type="match status" value="1"/>
</dbReference>
<dbReference type="PANTHER" id="PTHR43289">
    <property type="entry name" value="MITOGEN-ACTIVATED PROTEIN KINASE KINASE KINASE 20-RELATED"/>
    <property type="match status" value="1"/>
</dbReference>
<keyword evidence="6 7" id="KW-0067">ATP-binding</keyword>
<dbReference type="Gene3D" id="1.10.510.10">
    <property type="entry name" value="Transferase(Phosphotransferase) domain 1"/>
    <property type="match status" value="1"/>
</dbReference>
<keyword evidence="2" id="KW-0723">Serine/threonine-protein kinase</keyword>
<reference evidence="10 11" key="1">
    <citation type="submission" date="2024-07" db="EMBL/GenBank/DDBJ databases">
        <authorList>
            <person name="Lee S."/>
            <person name="Kang M."/>
        </authorList>
    </citation>
    <scope>NUCLEOTIDE SEQUENCE [LARGE SCALE GENOMIC DNA]</scope>
    <source>
        <strain evidence="10 11">DS6</strain>
    </source>
</reference>
<keyword evidence="3 10" id="KW-0808">Transferase</keyword>
<accession>A0ABV3STU9</accession>
<dbReference type="Pfam" id="PF00069">
    <property type="entry name" value="Pkinase"/>
    <property type="match status" value="1"/>
</dbReference>
<evidence type="ECO:0000256" key="8">
    <source>
        <dbReference type="SAM" id="MobiDB-lite"/>
    </source>
</evidence>
<evidence type="ECO:0000259" key="9">
    <source>
        <dbReference type="PROSITE" id="PS50011"/>
    </source>
</evidence>
<evidence type="ECO:0000256" key="4">
    <source>
        <dbReference type="ARBA" id="ARBA00022741"/>
    </source>
</evidence>
<feature type="region of interest" description="Disordered" evidence="8">
    <location>
        <begin position="297"/>
        <end position="327"/>
    </location>
</feature>
<keyword evidence="11" id="KW-1185">Reference proteome</keyword>
<feature type="domain" description="Protein kinase" evidence="9">
    <location>
        <begin position="8"/>
        <end position="286"/>
    </location>
</feature>
<evidence type="ECO:0000256" key="7">
    <source>
        <dbReference type="PROSITE-ProRule" id="PRU10141"/>
    </source>
</evidence>
<comment type="caution">
    <text evidence="10">The sequence shown here is derived from an EMBL/GenBank/DDBJ whole genome shotgun (WGS) entry which is preliminary data.</text>
</comment>
<dbReference type="InterPro" id="IPR017441">
    <property type="entry name" value="Protein_kinase_ATP_BS"/>
</dbReference>
<dbReference type="EC" id="2.7.11.1" evidence="1"/>
<dbReference type="InterPro" id="IPR000719">
    <property type="entry name" value="Prot_kinase_dom"/>
</dbReference>
<proteinExistence type="predicted"/>
<evidence type="ECO:0000256" key="1">
    <source>
        <dbReference type="ARBA" id="ARBA00012513"/>
    </source>
</evidence>